<dbReference type="STRING" id="37001.A0A1A9WKG3"/>
<proteinExistence type="predicted"/>
<evidence type="ECO:0000313" key="3">
    <source>
        <dbReference type="Proteomes" id="UP000091820"/>
    </source>
</evidence>
<name>A0A1A9WKG3_9MUSC</name>
<reference evidence="3" key="1">
    <citation type="submission" date="2014-03" db="EMBL/GenBank/DDBJ databases">
        <authorList>
            <person name="Aksoy S."/>
            <person name="Warren W."/>
            <person name="Wilson R.K."/>
        </authorList>
    </citation>
    <scope>NUCLEOTIDE SEQUENCE [LARGE SCALE GENOMIC DNA]</scope>
    <source>
        <strain evidence="3">IAEA</strain>
    </source>
</reference>
<accession>A0A1A9WKG3</accession>
<protein>
    <submittedName>
        <fullName evidence="2">Uncharacterized protein</fullName>
    </submittedName>
</protein>
<keyword evidence="1" id="KW-0732">Signal</keyword>
<dbReference type="AlphaFoldDB" id="A0A1A9WKG3"/>
<dbReference type="Proteomes" id="UP000091820">
    <property type="component" value="Unassembled WGS sequence"/>
</dbReference>
<evidence type="ECO:0000313" key="2">
    <source>
        <dbReference type="EnsemblMetazoa" id="GBRI022940-PA"/>
    </source>
</evidence>
<sequence length="386" mass="45697">MTKLVILYSICCFMANVWGECILQIPNNKENAPSLEKKIADRWFKIPYISNHLKLQEGETIDGYCATKFKNIGVRIKINCESWDYECQLSPTTTEVKYIDTRNITILCVNNLLEYSYEGNPVTLLTEDTVECNKVEWTIKVESGQSNETKSSWCSDDHQIFELATNNLDQNRTLAYVCYDFKKFSLQSVKYKTIKRKRDEWKVNRFLPLFVNDLPEPKTPSSEVKILNTAPLHIGNEALHVHLNMIRKHNPWLKLVHYEYENIISSGPFIHYFNQYHQLLDIMWWKNLRIINWQRFLNALEQHTTENNYEIYMGTLDEVQIPLWSNPHEFEYLEVQNGFVNGTAPRYVWIYLESSDNKNSNLYIFGYNSPYAEVYKLFDNFYIRVC</sequence>
<reference evidence="2" key="2">
    <citation type="submission" date="2020-05" db="UniProtKB">
        <authorList>
            <consortium name="EnsemblMetazoa"/>
        </authorList>
    </citation>
    <scope>IDENTIFICATION</scope>
    <source>
        <strain evidence="2">IAEA</strain>
    </source>
</reference>
<dbReference type="EnsemblMetazoa" id="GBRI022940-RA">
    <property type="protein sequence ID" value="GBRI022940-PA"/>
    <property type="gene ID" value="GBRI022940"/>
</dbReference>
<feature type="signal peptide" evidence="1">
    <location>
        <begin position="1"/>
        <end position="19"/>
    </location>
</feature>
<dbReference type="VEuPathDB" id="VectorBase:GBRI022940"/>
<keyword evidence="3" id="KW-1185">Reference proteome</keyword>
<organism evidence="2 3">
    <name type="scientific">Glossina brevipalpis</name>
    <dbReference type="NCBI Taxonomy" id="37001"/>
    <lineage>
        <taxon>Eukaryota</taxon>
        <taxon>Metazoa</taxon>
        <taxon>Ecdysozoa</taxon>
        <taxon>Arthropoda</taxon>
        <taxon>Hexapoda</taxon>
        <taxon>Insecta</taxon>
        <taxon>Pterygota</taxon>
        <taxon>Neoptera</taxon>
        <taxon>Endopterygota</taxon>
        <taxon>Diptera</taxon>
        <taxon>Brachycera</taxon>
        <taxon>Muscomorpha</taxon>
        <taxon>Hippoboscoidea</taxon>
        <taxon>Glossinidae</taxon>
        <taxon>Glossina</taxon>
    </lineage>
</organism>
<evidence type="ECO:0000256" key="1">
    <source>
        <dbReference type="SAM" id="SignalP"/>
    </source>
</evidence>
<feature type="chain" id="PRO_5008400407" evidence="1">
    <location>
        <begin position="20"/>
        <end position="386"/>
    </location>
</feature>